<feature type="region of interest" description="Disordered" evidence="1">
    <location>
        <begin position="189"/>
        <end position="209"/>
    </location>
</feature>
<dbReference type="HOGENOM" id="CLU_995226_0_0_1"/>
<keyword evidence="5" id="KW-1185">Reference proteome</keyword>
<dbReference type="Proteomes" id="UP000002051">
    <property type="component" value="Chromosome 3"/>
</dbReference>
<dbReference type="PaxDb" id="3880-AES70414"/>
<reference evidence="4" key="3">
    <citation type="submission" date="2015-04" db="UniProtKB">
        <authorList>
            <consortium name="EnsemblPlants"/>
        </authorList>
    </citation>
    <scope>IDENTIFICATION</scope>
    <source>
        <strain evidence="4">cv. Jemalong A17</strain>
    </source>
</reference>
<proteinExistence type="predicted"/>
<name>G7J017_MEDTR</name>
<dbReference type="InterPro" id="IPR025558">
    <property type="entry name" value="DUF4283"/>
</dbReference>
<dbReference type="AlphaFoldDB" id="G7J017"/>
<evidence type="ECO:0000313" key="3">
    <source>
        <dbReference type="EMBL" id="AES70414.1"/>
    </source>
</evidence>
<reference evidence="3 5" key="2">
    <citation type="journal article" date="2014" name="BMC Genomics">
        <title>An improved genome release (version Mt4.0) for the model legume Medicago truncatula.</title>
        <authorList>
            <person name="Tang H."/>
            <person name="Krishnakumar V."/>
            <person name="Bidwell S."/>
            <person name="Rosen B."/>
            <person name="Chan A."/>
            <person name="Zhou S."/>
            <person name="Gentzbittel L."/>
            <person name="Childs K.L."/>
            <person name="Yandell M."/>
            <person name="Gundlach H."/>
            <person name="Mayer K.F."/>
            <person name="Schwartz D.C."/>
            <person name="Town C.D."/>
        </authorList>
    </citation>
    <scope>GENOME REANNOTATION</scope>
    <source>
        <strain evidence="4 5">cv. Jemalong A17</strain>
    </source>
</reference>
<dbReference type="EMBL" id="CM001219">
    <property type="protein sequence ID" value="AES70414.1"/>
    <property type="molecule type" value="Genomic_DNA"/>
</dbReference>
<organism evidence="3 5">
    <name type="scientific">Medicago truncatula</name>
    <name type="common">Barrel medic</name>
    <name type="synonym">Medicago tribuloides</name>
    <dbReference type="NCBI Taxonomy" id="3880"/>
    <lineage>
        <taxon>Eukaryota</taxon>
        <taxon>Viridiplantae</taxon>
        <taxon>Streptophyta</taxon>
        <taxon>Embryophyta</taxon>
        <taxon>Tracheophyta</taxon>
        <taxon>Spermatophyta</taxon>
        <taxon>Magnoliopsida</taxon>
        <taxon>eudicotyledons</taxon>
        <taxon>Gunneridae</taxon>
        <taxon>Pentapetalae</taxon>
        <taxon>rosids</taxon>
        <taxon>fabids</taxon>
        <taxon>Fabales</taxon>
        <taxon>Fabaceae</taxon>
        <taxon>Papilionoideae</taxon>
        <taxon>50 kb inversion clade</taxon>
        <taxon>NPAAA clade</taxon>
        <taxon>Hologalegina</taxon>
        <taxon>IRL clade</taxon>
        <taxon>Trifolieae</taxon>
        <taxon>Medicago</taxon>
    </lineage>
</organism>
<feature type="compositionally biased region" description="Low complexity" evidence="1">
    <location>
        <begin position="248"/>
        <end position="265"/>
    </location>
</feature>
<feature type="compositionally biased region" description="Polar residues" evidence="1">
    <location>
        <begin position="266"/>
        <end position="280"/>
    </location>
</feature>
<feature type="domain" description="DUF4283" evidence="2">
    <location>
        <begin position="30"/>
        <end position="113"/>
    </location>
</feature>
<feature type="region of interest" description="Disordered" evidence="1">
    <location>
        <begin position="248"/>
        <end position="280"/>
    </location>
</feature>
<reference evidence="3 5" key="1">
    <citation type="journal article" date="2011" name="Nature">
        <title>The Medicago genome provides insight into the evolution of rhizobial symbioses.</title>
        <authorList>
            <person name="Young N.D."/>
            <person name="Debelle F."/>
            <person name="Oldroyd G.E."/>
            <person name="Geurts R."/>
            <person name="Cannon S.B."/>
            <person name="Udvardi M.K."/>
            <person name="Benedito V.A."/>
            <person name="Mayer K.F."/>
            <person name="Gouzy J."/>
            <person name="Schoof H."/>
            <person name="Van de Peer Y."/>
            <person name="Proost S."/>
            <person name="Cook D.R."/>
            <person name="Meyers B.C."/>
            <person name="Spannagl M."/>
            <person name="Cheung F."/>
            <person name="De Mita S."/>
            <person name="Krishnakumar V."/>
            <person name="Gundlach H."/>
            <person name="Zhou S."/>
            <person name="Mudge J."/>
            <person name="Bharti A.K."/>
            <person name="Murray J.D."/>
            <person name="Naoumkina M.A."/>
            <person name="Rosen B."/>
            <person name="Silverstein K.A."/>
            <person name="Tang H."/>
            <person name="Rombauts S."/>
            <person name="Zhao P.X."/>
            <person name="Zhou P."/>
            <person name="Barbe V."/>
            <person name="Bardou P."/>
            <person name="Bechner M."/>
            <person name="Bellec A."/>
            <person name="Berger A."/>
            <person name="Berges H."/>
            <person name="Bidwell S."/>
            <person name="Bisseling T."/>
            <person name="Choisne N."/>
            <person name="Couloux A."/>
            <person name="Denny R."/>
            <person name="Deshpande S."/>
            <person name="Dai X."/>
            <person name="Doyle J.J."/>
            <person name="Dudez A.M."/>
            <person name="Farmer A.D."/>
            <person name="Fouteau S."/>
            <person name="Franken C."/>
            <person name="Gibelin C."/>
            <person name="Gish J."/>
            <person name="Goldstein S."/>
            <person name="Gonzalez A.J."/>
            <person name="Green P.J."/>
            <person name="Hallab A."/>
            <person name="Hartog M."/>
            <person name="Hua A."/>
            <person name="Humphray S.J."/>
            <person name="Jeong D.H."/>
            <person name="Jing Y."/>
            <person name="Jocker A."/>
            <person name="Kenton S.M."/>
            <person name="Kim D.J."/>
            <person name="Klee K."/>
            <person name="Lai H."/>
            <person name="Lang C."/>
            <person name="Lin S."/>
            <person name="Macmil S.L."/>
            <person name="Magdelenat G."/>
            <person name="Matthews L."/>
            <person name="McCorrison J."/>
            <person name="Monaghan E.L."/>
            <person name="Mun J.H."/>
            <person name="Najar F.Z."/>
            <person name="Nicholson C."/>
            <person name="Noirot C."/>
            <person name="O'Bleness M."/>
            <person name="Paule C.R."/>
            <person name="Poulain J."/>
            <person name="Prion F."/>
            <person name="Qin B."/>
            <person name="Qu C."/>
            <person name="Retzel E.F."/>
            <person name="Riddle C."/>
            <person name="Sallet E."/>
            <person name="Samain S."/>
            <person name="Samson N."/>
            <person name="Sanders I."/>
            <person name="Saurat O."/>
            <person name="Scarpelli C."/>
            <person name="Schiex T."/>
            <person name="Segurens B."/>
            <person name="Severin A.J."/>
            <person name="Sherrier D.J."/>
            <person name="Shi R."/>
            <person name="Sims S."/>
            <person name="Singer S.R."/>
            <person name="Sinharoy S."/>
            <person name="Sterck L."/>
            <person name="Viollet A."/>
            <person name="Wang B.B."/>
            <person name="Wang K."/>
            <person name="Wang M."/>
            <person name="Wang X."/>
            <person name="Warfsmann J."/>
            <person name="Weissenbach J."/>
            <person name="White D.D."/>
            <person name="White J.D."/>
            <person name="Wiley G.B."/>
            <person name="Wincker P."/>
            <person name="Xing Y."/>
            <person name="Yang L."/>
            <person name="Yao Z."/>
            <person name="Ying F."/>
            <person name="Zhai J."/>
            <person name="Zhou L."/>
            <person name="Zuber A."/>
            <person name="Denarie J."/>
            <person name="Dixon R.A."/>
            <person name="May G.D."/>
            <person name="Schwartz D.C."/>
            <person name="Rogers J."/>
            <person name="Quetier F."/>
            <person name="Town C.D."/>
            <person name="Roe B.A."/>
        </authorList>
    </citation>
    <scope>NUCLEOTIDE SEQUENCE [LARGE SCALE GENOMIC DNA]</scope>
    <source>
        <strain evidence="3">A17</strain>
        <strain evidence="4 5">cv. Jemalong A17</strain>
    </source>
</reference>
<dbReference type="PANTHER" id="PTHR34427:SF5">
    <property type="entry name" value="DUF4283 DOMAIN-CONTAINING PROTEIN"/>
    <property type="match status" value="1"/>
</dbReference>
<protein>
    <submittedName>
        <fullName evidence="3">DUF4283 domain protein</fullName>
    </submittedName>
</protein>
<accession>G7J017</accession>
<evidence type="ECO:0000256" key="1">
    <source>
        <dbReference type="SAM" id="MobiDB-lite"/>
    </source>
</evidence>
<dbReference type="EnsemblPlants" id="AES70414">
    <property type="protein sequence ID" value="AES70414"/>
    <property type="gene ID" value="MTR_3g053920"/>
</dbReference>
<evidence type="ECO:0000259" key="2">
    <source>
        <dbReference type="Pfam" id="PF14111"/>
    </source>
</evidence>
<gene>
    <name evidence="3" type="ordered locus">MTR_3g053920</name>
</gene>
<dbReference type="PANTHER" id="PTHR34427">
    <property type="entry name" value="DUF4283 DOMAIN PROTEIN"/>
    <property type="match status" value="1"/>
</dbReference>
<evidence type="ECO:0000313" key="5">
    <source>
        <dbReference type="Proteomes" id="UP000002051"/>
    </source>
</evidence>
<evidence type="ECO:0000313" key="4">
    <source>
        <dbReference type="EnsemblPlants" id="AES70414"/>
    </source>
</evidence>
<sequence>MDPNNLNIDGLTLSKEGLTLNLAAEPDTAAVLEHCLIGRVVADREIQFAYFSERMSHAWKPGKRVTITKSVADRYLFQFHHRVDAARVLDEGSWLYDNFHIVMDRISPGVVPTCVPLNHIDFWVQVHGLPFGTFKSYDGRNSIHSSYMRIRVLFELEVDDGVRNWGVHPRPASQRIGTAATNRWLQDPIPASVPRHTNGAASASVGRHASDEGVQVPSFNDRMLAVQNQITAIKQDVLAAQQAAKAKQGSGANSSSLVQLSPSSSTGTLRSNLLPTRSLV</sequence>
<dbReference type="Pfam" id="PF14111">
    <property type="entry name" value="DUF4283"/>
    <property type="match status" value="1"/>
</dbReference>